<name>A0A8I0FBD6_ACIBA</name>
<comment type="caution">
    <text evidence="1">The sequence shown here is derived from an EMBL/GenBank/DDBJ whole genome shotgun (WGS) entry which is preliminary data.</text>
</comment>
<dbReference type="EMBL" id="JACSVK010000512">
    <property type="protein sequence ID" value="MBD0222523.1"/>
    <property type="molecule type" value="Genomic_DNA"/>
</dbReference>
<feature type="non-terminal residue" evidence="1">
    <location>
        <position position="1"/>
    </location>
</feature>
<gene>
    <name evidence="1" type="ORF">IAG11_22085</name>
</gene>
<proteinExistence type="predicted"/>
<protein>
    <submittedName>
        <fullName evidence="1">Uncharacterized protein</fullName>
    </submittedName>
</protein>
<dbReference type="AlphaFoldDB" id="A0A8I0FBD6"/>
<reference evidence="1" key="1">
    <citation type="submission" date="2020-08" db="EMBL/GenBank/DDBJ databases">
        <title>Diversity of carbapenem-resistant Acinetobacter baumannii and bacteriophage-mediated spread of the Oxa23 carbapenemase.</title>
        <authorList>
            <person name="Abouelfetouh A."/>
            <person name="Mattock J."/>
            <person name="Turner D."/>
            <person name="Li E."/>
            <person name="Evans B.A."/>
        </authorList>
    </citation>
    <scope>NUCLEOTIDE SEQUENCE</scope>
    <source>
        <strain evidence="1">A86</strain>
    </source>
</reference>
<organism evidence="1 2">
    <name type="scientific">Acinetobacter baumannii</name>
    <dbReference type="NCBI Taxonomy" id="470"/>
    <lineage>
        <taxon>Bacteria</taxon>
        <taxon>Pseudomonadati</taxon>
        <taxon>Pseudomonadota</taxon>
        <taxon>Gammaproteobacteria</taxon>
        <taxon>Moraxellales</taxon>
        <taxon>Moraxellaceae</taxon>
        <taxon>Acinetobacter</taxon>
        <taxon>Acinetobacter calcoaceticus/baumannii complex</taxon>
    </lineage>
</organism>
<evidence type="ECO:0000313" key="1">
    <source>
        <dbReference type="EMBL" id="MBD0222523.1"/>
    </source>
</evidence>
<evidence type="ECO:0000313" key="2">
    <source>
        <dbReference type="Proteomes" id="UP000634608"/>
    </source>
</evidence>
<dbReference type="Proteomes" id="UP000634608">
    <property type="component" value="Unassembled WGS sequence"/>
</dbReference>
<accession>A0A8I0FBD6</accession>
<sequence>NYGGSDKDFFLDLPLEQDPKNPYVYYFKNGTKYIMDATDKKRQKRLAFTVR</sequence>